<evidence type="ECO:0000313" key="1">
    <source>
        <dbReference type="EMBL" id="ELY81023.1"/>
    </source>
</evidence>
<dbReference type="PATRIC" id="fig|1230459.4.peg.1599"/>
<dbReference type="AlphaFoldDB" id="L9Z775"/>
<dbReference type="Proteomes" id="UP000011592">
    <property type="component" value="Unassembled WGS sequence"/>
</dbReference>
<dbReference type="EMBL" id="AOIJ01000044">
    <property type="protein sequence ID" value="ELY81023.1"/>
    <property type="molecule type" value="Genomic_DNA"/>
</dbReference>
<dbReference type="RefSeq" id="WP_008454748.1">
    <property type="nucleotide sequence ID" value="NZ_AOIJ01000044.1"/>
</dbReference>
<comment type="caution">
    <text evidence="1">The sequence shown here is derived from an EMBL/GenBank/DDBJ whole genome shotgun (WGS) entry which is preliminary data.</text>
</comment>
<reference evidence="1 2" key="1">
    <citation type="journal article" date="2014" name="PLoS Genet.">
        <title>Phylogenetically driven sequencing of extremely halophilic archaea reveals strategies for static and dynamic osmo-response.</title>
        <authorList>
            <person name="Becker E.A."/>
            <person name="Seitzer P.M."/>
            <person name="Tritt A."/>
            <person name="Larsen D."/>
            <person name="Krusor M."/>
            <person name="Yao A.I."/>
            <person name="Wu D."/>
            <person name="Madern D."/>
            <person name="Eisen J.A."/>
            <person name="Darling A.E."/>
            <person name="Facciotti M.T."/>
        </authorList>
    </citation>
    <scope>NUCLEOTIDE SEQUENCE [LARGE SCALE GENOMIC DNA]</scope>
    <source>
        <strain evidence="1 2">JCM 14663</strain>
    </source>
</reference>
<name>L9Z775_9EURY</name>
<keyword evidence="2" id="KW-1185">Reference proteome</keyword>
<accession>L9Z775</accession>
<organism evidence="1 2">
    <name type="scientific">Natrinema gari JCM 14663</name>
    <dbReference type="NCBI Taxonomy" id="1230459"/>
    <lineage>
        <taxon>Archaea</taxon>
        <taxon>Methanobacteriati</taxon>
        <taxon>Methanobacteriota</taxon>
        <taxon>Stenosarchaea group</taxon>
        <taxon>Halobacteria</taxon>
        <taxon>Halobacteriales</taxon>
        <taxon>Natrialbaceae</taxon>
        <taxon>Natrinema</taxon>
    </lineage>
</organism>
<gene>
    <name evidence="1" type="ORF">C486_07993</name>
</gene>
<proteinExistence type="predicted"/>
<protein>
    <submittedName>
        <fullName evidence="1">Uncharacterized protein</fullName>
    </submittedName>
</protein>
<evidence type="ECO:0000313" key="2">
    <source>
        <dbReference type="Proteomes" id="UP000011592"/>
    </source>
</evidence>
<sequence>MGTDKQYLSVEPIEGTDRDELLNRLLVGDLYDAREAEHDGCLIVAGNGGDFEAPWEKLAAVGDAIVRAFSLTVIDTTATGIGTLYRCESGELVEVESLEGRDRYGIDVVDYFKREYDIQGPR</sequence>